<dbReference type="AlphaFoldDB" id="A0A0A1TCE3"/>
<evidence type="ECO:0000313" key="3">
    <source>
        <dbReference type="Proteomes" id="UP000039046"/>
    </source>
</evidence>
<proteinExistence type="predicted"/>
<gene>
    <name evidence="2" type="ORF">VHEMI10203</name>
</gene>
<dbReference type="HOGENOM" id="CLU_192408_1_0_1"/>
<organism evidence="2 3">
    <name type="scientific">[Torrubiella] hemipterigena</name>
    <dbReference type="NCBI Taxonomy" id="1531966"/>
    <lineage>
        <taxon>Eukaryota</taxon>
        <taxon>Fungi</taxon>
        <taxon>Dikarya</taxon>
        <taxon>Ascomycota</taxon>
        <taxon>Pezizomycotina</taxon>
        <taxon>Sordariomycetes</taxon>
        <taxon>Hypocreomycetidae</taxon>
        <taxon>Hypocreales</taxon>
        <taxon>Clavicipitaceae</taxon>
        <taxon>Clavicipitaceae incertae sedis</taxon>
        <taxon>'Torrubiella' clade</taxon>
    </lineage>
</organism>
<evidence type="ECO:0000313" key="2">
    <source>
        <dbReference type="EMBL" id="CEJ94686.1"/>
    </source>
</evidence>
<reference evidence="2 3" key="1">
    <citation type="journal article" date="2015" name="Genome Announc.">
        <title>Draft Genome Sequence and Gene Annotation of the Entomopathogenic Fungus Verticillium hemipterigenum.</title>
        <authorList>
            <person name="Horn F."/>
            <person name="Habel A."/>
            <person name="Scharf D.H."/>
            <person name="Dworschak J."/>
            <person name="Brakhage A.A."/>
            <person name="Guthke R."/>
            <person name="Hertweck C."/>
            <person name="Linde J."/>
        </authorList>
    </citation>
    <scope>NUCLEOTIDE SEQUENCE [LARGE SCALE GENOMIC DNA]</scope>
</reference>
<dbReference type="EMBL" id="CDHN01000007">
    <property type="protein sequence ID" value="CEJ94686.1"/>
    <property type="molecule type" value="Genomic_DNA"/>
</dbReference>
<feature type="compositionally biased region" description="Basic and acidic residues" evidence="1">
    <location>
        <begin position="24"/>
        <end position="48"/>
    </location>
</feature>
<dbReference type="STRING" id="1531966.A0A0A1TCE3"/>
<feature type="compositionally biased region" description="Polar residues" evidence="1">
    <location>
        <begin position="1"/>
        <end position="11"/>
    </location>
</feature>
<dbReference type="OrthoDB" id="3439627at2759"/>
<sequence>MPRNGDGSSHNGPFEEAGHNIAHGTEKAKENDQSHKVADLPEGIHDKGAALPGMNASGGGNAITNQPDMKGAQTSQ</sequence>
<name>A0A0A1TCE3_9HYPO</name>
<feature type="compositionally biased region" description="Polar residues" evidence="1">
    <location>
        <begin position="62"/>
        <end position="76"/>
    </location>
</feature>
<dbReference type="Proteomes" id="UP000039046">
    <property type="component" value="Unassembled WGS sequence"/>
</dbReference>
<protein>
    <submittedName>
        <fullName evidence="2">Uncharacterized protein</fullName>
    </submittedName>
</protein>
<evidence type="ECO:0000256" key="1">
    <source>
        <dbReference type="SAM" id="MobiDB-lite"/>
    </source>
</evidence>
<feature type="region of interest" description="Disordered" evidence="1">
    <location>
        <begin position="1"/>
        <end position="76"/>
    </location>
</feature>
<keyword evidence="3" id="KW-1185">Reference proteome</keyword>
<accession>A0A0A1TCE3</accession>